<sequence>MVVCYSEVEYVNSEEFKTGVRRPCEMGHTRGVRSCGHTRPYPYPVYNNLDILFVSHSLGTRPCSLPVVNIDHLTRPKHARVASPWSILT</sequence>
<comment type="caution">
    <text evidence="1">The sequence shown here is derived from an EMBL/GenBank/DDBJ whole genome shotgun (WGS) entry which is preliminary data.</text>
</comment>
<evidence type="ECO:0000313" key="2">
    <source>
        <dbReference type="Proteomes" id="UP000325315"/>
    </source>
</evidence>
<accession>A0A5B6VMJ0</accession>
<dbReference type="AlphaFoldDB" id="A0A5B6VMJ0"/>
<dbReference type="Proteomes" id="UP000325315">
    <property type="component" value="Unassembled WGS sequence"/>
</dbReference>
<organism evidence="1 2">
    <name type="scientific">Gossypium australe</name>
    <dbReference type="NCBI Taxonomy" id="47621"/>
    <lineage>
        <taxon>Eukaryota</taxon>
        <taxon>Viridiplantae</taxon>
        <taxon>Streptophyta</taxon>
        <taxon>Embryophyta</taxon>
        <taxon>Tracheophyta</taxon>
        <taxon>Spermatophyta</taxon>
        <taxon>Magnoliopsida</taxon>
        <taxon>eudicotyledons</taxon>
        <taxon>Gunneridae</taxon>
        <taxon>Pentapetalae</taxon>
        <taxon>rosids</taxon>
        <taxon>malvids</taxon>
        <taxon>Malvales</taxon>
        <taxon>Malvaceae</taxon>
        <taxon>Malvoideae</taxon>
        <taxon>Gossypium</taxon>
    </lineage>
</organism>
<reference evidence="2" key="1">
    <citation type="journal article" date="2019" name="Plant Biotechnol. J.">
        <title>Genome sequencing of the Australian wild diploid species Gossypium australe highlights disease resistance and delayed gland morphogenesis.</title>
        <authorList>
            <person name="Cai Y."/>
            <person name="Cai X."/>
            <person name="Wang Q."/>
            <person name="Wang P."/>
            <person name="Zhang Y."/>
            <person name="Cai C."/>
            <person name="Xu Y."/>
            <person name="Wang K."/>
            <person name="Zhou Z."/>
            <person name="Wang C."/>
            <person name="Geng S."/>
            <person name="Li B."/>
            <person name="Dong Q."/>
            <person name="Hou Y."/>
            <person name="Wang H."/>
            <person name="Ai P."/>
            <person name="Liu Z."/>
            <person name="Yi F."/>
            <person name="Sun M."/>
            <person name="An G."/>
            <person name="Cheng J."/>
            <person name="Zhang Y."/>
            <person name="Shi Q."/>
            <person name="Xie Y."/>
            <person name="Shi X."/>
            <person name="Chang Y."/>
            <person name="Huang F."/>
            <person name="Chen Y."/>
            <person name="Hong S."/>
            <person name="Mi L."/>
            <person name="Sun Q."/>
            <person name="Zhang L."/>
            <person name="Zhou B."/>
            <person name="Peng R."/>
            <person name="Zhang X."/>
            <person name="Liu F."/>
        </authorList>
    </citation>
    <scope>NUCLEOTIDE SEQUENCE [LARGE SCALE GENOMIC DNA]</scope>
    <source>
        <strain evidence="2">cv. PA1801</strain>
    </source>
</reference>
<name>A0A5B6VMJ0_9ROSI</name>
<protein>
    <submittedName>
        <fullName evidence="1">Uncharacterized protein</fullName>
    </submittedName>
</protein>
<gene>
    <name evidence="1" type="ORF">EPI10_016045</name>
</gene>
<keyword evidence="2" id="KW-1185">Reference proteome</keyword>
<evidence type="ECO:0000313" key="1">
    <source>
        <dbReference type="EMBL" id="KAA3470331.1"/>
    </source>
</evidence>
<proteinExistence type="predicted"/>
<dbReference type="EMBL" id="SMMG02000006">
    <property type="protein sequence ID" value="KAA3470331.1"/>
    <property type="molecule type" value="Genomic_DNA"/>
</dbReference>